<dbReference type="GeneID" id="79875597"/>
<organism evidence="16 17">
    <name type="scientific">Faecalitalea cylindroides</name>
    <dbReference type="NCBI Taxonomy" id="39483"/>
    <lineage>
        <taxon>Bacteria</taxon>
        <taxon>Bacillati</taxon>
        <taxon>Bacillota</taxon>
        <taxon>Erysipelotrichia</taxon>
        <taxon>Erysipelotrichales</taxon>
        <taxon>Erysipelotrichaceae</taxon>
        <taxon>Faecalitalea</taxon>
    </lineage>
</organism>
<dbReference type="AlphaFoldDB" id="A0A1Y4LWF8"/>
<comment type="subcellular location">
    <subcellularLocation>
        <location evidence="2">Cell membrane</location>
        <topology evidence="2">Multi-pass membrane protein</topology>
    </subcellularLocation>
</comment>
<dbReference type="GO" id="GO:0005886">
    <property type="term" value="C:plasma membrane"/>
    <property type="evidence" value="ECO:0007669"/>
    <property type="project" value="UniProtKB-SubCell"/>
</dbReference>
<dbReference type="InterPro" id="IPR052348">
    <property type="entry name" value="Metallopeptidase_M50B"/>
</dbReference>
<keyword evidence="9" id="KW-0862">Zinc</keyword>
<feature type="transmembrane region" description="Helical" evidence="13">
    <location>
        <begin position="86"/>
        <end position="111"/>
    </location>
</feature>
<dbReference type="GO" id="GO:0008237">
    <property type="term" value="F:metallopeptidase activity"/>
    <property type="evidence" value="ECO:0007669"/>
    <property type="project" value="UniProtKB-KW"/>
</dbReference>
<feature type="transmembrane region" description="Helical" evidence="13">
    <location>
        <begin position="127"/>
        <end position="148"/>
    </location>
</feature>
<accession>A0A1Y4LWF8</accession>
<evidence type="ECO:0000256" key="8">
    <source>
        <dbReference type="ARBA" id="ARBA00022801"/>
    </source>
</evidence>
<evidence type="ECO:0000313" key="17">
    <source>
        <dbReference type="Proteomes" id="UP000195447"/>
    </source>
</evidence>
<comment type="caution">
    <text evidence="16">The sequence shown here is derived from an EMBL/GenBank/DDBJ whole genome shotgun (WGS) entry which is preliminary data.</text>
</comment>
<evidence type="ECO:0000313" key="15">
    <source>
        <dbReference type="EMBL" id="MDC0827867.1"/>
    </source>
</evidence>
<keyword evidence="6 13" id="KW-0812">Transmembrane</keyword>
<keyword evidence="10 13" id="KW-1133">Transmembrane helix</keyword>
<keyword evidence="17" id="KW-1185">Reference proteome</keyword>
<dbReference type="Pfam" id="PF02163">
    <property type="entry name" value="Peptidase_M50"/>
    <property type="match status" value="1"/>
</dbReference>
<dbReference type="PANTHER" id="PTHR35864:SF1">
    <property type="entry name" value="ZINC METALLOPROTEASE YWHC-RELATED"/>
    <property type="match status" value="1"/>
</dbReference>
<dbReference type="Proteomes" id="UP000195447">
    <property type="component" value="Unassembled WGS sequence"/>
</dbReference>
<reference evidence="17" key="1">
    <citation type="submission" date="2017-04" db="EMBL/GenBank/DDBJ databases">
        <title>Function of individual gut microbiota members based on whole genome sequencing of pure cultures obtained from chicken caecum.</title>
        <authorList>
            <person name="Medvecky M."/>
            <person name="Cejkova D."/>
            <person name="Polansky O."/>
            <person name="Karasova D."/>
            <person name="Kubasova T."/>
            <person name="Cizek A."/>
            <person name="Rychlik I."/>
        </authorList>
    </citation>
    <scope>NUCLEOTIDE SEQUENCE [LARGE SCALE GENOMIC DNA]</scope>
    <source>
        <strain evidence="17">An178</strain>
    </source>
</reference>
<evidence type="ECO:0000256" key="11">
    <source>
        <dbReference type="ARBA" id="ARBA00023049"/>
    </source>
</evidence>
<gene>
    <name evidence="16" type="ORF">B5F14_05145</name>
    <name evidence="15" type="ORF">POG00_03985</name>
</gene>
<dbReference type="Proteomes" id="UP001220658">
    <property type="component" value="Unassembled WGS sequence"/>
</dbReference>
<name>A0A1Y4LWF8_9FIRM</name>
<dbReference type="PANTHER" id="PTHR35864">
    <property type="entry name" value="ZINC METALLOPROTEASE MJ0611-RELATED"/>
    <property type="match status" value="1"/>
</dbReference>
<evidence type="ECO:0000256" key="7">
    <source>
        <dbReference type="ARBA" id="ARBA00022723"/>
    </source>
</evidence>
<reference evidence="16" key="2">
    <citation type="journal article" date="2018" name="BMC Genomics">
        <title>Whole genome sequencing and function prediction of 133 gut anaerobes isolated from chicken caecum in pure cultures.</title>
        <authorList>
            <person name="Medvecky M."/>
            <person name="Cejkova D."/>
            <person name="Polansky O."/>
            <person name="Karasova D."/>
            <person name="Kubasova T."/>
            <person name="Cizek A."/>
            <person name="Rychlik I."/>
        </authorList>
    </citation>
    <scope>NUCLEOTIDE SEQUENCE</scope>
    <source>
        <strain evidence="16">An178</strain>
    </source>
</reference>
<dbReference type="RefSeq" id="WP_087158559.1">
    <property type="nucleotide sequence ID" value="NZ_CBCTZC010000008.1"/>
</dbReference>
<keyword evidence="4" id="KW-1003">Cell membrane</keyword>
<feature type="transmembrane region" description="Helical" evidence="13">
    <location>
        <begin position="177"/>
        <end position="198"/>
    </location>
</feature>
<evidence type="ECO:0000256" key="10">
    <source>
        <dbReference type="ARBA" id="ARBA00022989"/>
    </source>
</evidence>
<evidence type="ECO:0000256" key="2">
    <source>
        <dbReference type="ARBA" id="ARBA00004651"/>
    </source>
</evidence>
<evidence type="ECO:0000256" key="13">
    <source>
        <dbReference type="SAM" id="Phobius"/>
    </source>
</evidence>
<comment type="similarity">
    <text evidence="3">Belongs to the peptidase M50B family.</text>
</comment>
<keyword evidence="5 16" id="KW-0645">Protease</keyword>
<keyword evidence="11" id="KW-0482">Metalloprotease</keyword>
<keyword evidence="8" id="KW-0378">Hydrolase</keyword>
<evidence type="ECO:0000256" key="6">
    <source>
        <dbReference type="ARBA" id="ARBA00022692"/>
    </source>
</evidence>
<feature type="transmembrane region" description="Helical" evidence="13">
    <location>
        <begin position="55"/>
        <end position="74"/>
    </location>
</feature>
<keyword evidence="12 13" id="KW-0472">Membrane</keyword>
<feature type="domain" description="Peptidase M50" evidence="14">
    <location>
        <begin position="135"/>
        <end position="184"/>
    </location>
</feature>
<dbReference type="InterPro" id="IPR044537">
    <property type="entry name" value="Rip2-like"/>
</dbReference>
<proteinExistence type="inferred from homology"/>
<evidence type="ECO:0000256" key="5">
    <source>
        <dbReference type="ARBA" id="ARBA00022670"/>
    </source>
</evidence>
<keyword evidence="7" id="KW-0479">Metal-binding</keyword>
<evidence type="ECO:0000313" key="16">
    <source>
        <dbReference type="EMBL" id="OUP60938.1"/>
    </source>
</evidence>
<evidence type="ECO:0000256" key="12">
    <source>
        <dbReference type="ARBA" id="ARBA00023136"/>
    </source>
</evidence>
<protein>
    <submittedName>
        <fullName evidence="16">Site-2 protease family protein</fullName>
    </submittedName>
</protein>
<reference evidence="15" key="3">
    <citation type="submission" date="2023-01" db="EMBL/GenBank/DDBJ databases">
        <title>Human gut microbiome strain richness.</title>
        <authorList>
            <person name="Chen-Liaw A."/>
        </authorList>
    </citation>
    <scope>NUCLEOTIDE SEQUENCE</scope>
    <source>
        <strain evidence="15">D55st1_G4_D55t1_190419</strain>
    </source>
</reference>
<dbReference type="EMBL" id="NFKM01000008">
    <property type="protein sequence ID" value="OUP60938.1"/>
    <property type="molecule type" value="Genomic_DNA"/>
</dbReference>
<dbReference type="EMBL" id="JAQNCK010000007">
    <property type="protein sequence ID" value="MDC0827867.1"/>
    <property type="molecule type" value="Genomic_DNA"/>
</dbReference>
<sequence>MLRFDITSILVRIVAVVLAMSVHEMAHALVSYWMGDPTAKLEGRLSLNPFRHIDWLGVLCLMFFGFGWAKPVPIDSRYYKDQKTGIIWTSFAGPLANFILAFLVLVIYMLLVKFAPGFLLGTTIGDFVASCLIGTSSISIAFGIFNLIPIPPLDGSKILFSFLPDDQYYRFIQGSQIFYFIFIAVLFSGILDVPLYMLRNSIFEVFWNVASAIVPL</sequence>
<dbReference type="CDD" id="cd06158">
    <property type="entry name" value="S2P-M50_like_1"/>
    <property type="match status" value="1"/>
</dbReference>
<evidence type="ECO:0000256" key="1">
    <source>
        <dbReference type="ARBA" id="ARBA00001947"/>
    </source>
</evidence>
<dbReference type="GO" id="GO:0006508">
    <property type="term" value="P:proteolysis"/>
    <property type="evidence" value="ECO:0007669"/>
    <property type="project" value="UniProtKB-KW"/>
</dbReference>
<evidence type="ECO:0000256" key="9">
    <source>
        <dbReference type="ARBA" id="ARBA00022833"/>
    </source>
</evidence>
<dbReference type="GO" id="GO:0046872">
    <property type="term" value="F:metal ion binding"/>
    <property type="evidence" value="ECO:0007669"/>
    <property type="project" value="UniProtKB-KW"/>
</dbReference>
<evidence type="ECO:0000256" key="3">
    <source>
        <dbReference type="ARBA" id="ARBA00007931"/>
    </source>
</evidence>
<evidence type="ECO:0000259" key="14">
    <source>
        <dbReference type="Pfam" id="PF02163"/>
    </source>
</evidence>
<feature type="transmembrane region" description="Helical" evidence="13">
    <location>
        <begin position="9"/>
        <end position="35"/>
    </location>
</feature>
<evidence type="ECO:0000256" key="4">
    <source>
        <dbReference type="ARBA" id="ARBA00022475"/>
    </source>
</evidence>
<comment type="cofactor">
    <cofactor evidence="1">
        <name>Zn(2+)</name>
        <dbReference type="ChEBI" id="CHEBI:29105"/>
    </cofactor>
</comment>
<dbReference type="InterPro" id="IPR008915">
    <property type="entry name" value="Peptidase_M50"/>
</dbReference>